<dbReference type="InterPro" id="IPR011697">
    <property type="entry name" value="Peptidase_C26"/>
</dbReference>
<dbReference type="EMBL" id="DWZA01000077">
    <property type="protein sequence ID" value="HJA71692.1"/>
    <property type="molecule type" value="Genomic_DNA"/>
</dbReference>
<dbReference type="GO" id="GO:0005829">
    <property type="term" value="C:cytosol"/>
    <property type="evidence" value="ECO:0007669"/>
    <property type="project" value="TreeGrafter"/>
</dbReference>
<evidence type="ECO:0000313" key="2">
    <source>
        <dbReference type="Proteomes" id="UP000823900"/>
    </source>
</evidence>
<gene>
    <name evidence="1" type="ORF">IAA07_08980</name>
</gene>
<dbReference type="SUPFAM" id="SSF52317">
    <property type="entry name" value="Class I glutamine amidotransferase-like"/>
    <property type="match status" value="1"/>
</dbReference>
<organism evidence="1 2">
    <name type="scientific">Candidatus Lachnoclostridium stercoravium</name>
    <dbReference type="NCBI Taxonomy" id="2838633"/>
    <lineage>
        <taxon>Bacteria</taxon>
        <taxon>Bacillati</taxon>
        <taxon>Bacillota</taxon>
        <taxon>Clostridia</taxon>
        <taxon>Lachnospirales</taxon>
        <taxon>Lachnospiraceae</taxon>
    </lineage>
</organism>
<dbReference type="InterPro" id="IPR044668">
    <property type="entry name" value="PuuD-like"/>
</dbReference>
<dbReference type="InterPro" id="IPR029062">
    <property type="entry name" value="Class_I_gatase-like"/>
</dbReference>
<comment type="caution">
    <text evidence="1">The sequence shown here is derived from an EMBL/GenBank/DDBJ whole genome shotgun (WGS) entry which is preliminary data.</text>
</comment>
<dbReference type="GO" id="GO:0033969">
    <property type="term" value="F:gamma-glutamyl-gamma-aminobutyrate hydrolase activity"/>
    <property type="evidence" value="ECO:0007669"/>
    <property type="project" value="TreeGrafter"/>
</dbReference>
<dbReference type="Gene3D" id="3.40.50.880">
    <property type="match status" value="1"/>
</dbReference>
<dbReference type="Proteomes" id="UP000823900">
    <property type="component" value="Unassembled WGS sequence"/>
</dbReference>
<reference evidence="1" key="2">
    <citation type="submission" date="2021-04" db="EMBL/GenBank/DDBJ databases">
        <authorList>
            <person name="Gilroy R."/>
        </authorList>
    </citation>
    <scope>NUCLEOTIDE SEQUENCE</scope>
    <source>
        <strain evidence="1">CHK178-16964</strain>
    </source>
</reference>
<accession>A0A9D2KMU1</accession>
<evidence type="ECO:0000313" key="1">
    <source>
        <dbReference type="EMBL" id="HJA71692.1"/>
    </source>
</evidence>
<dbReference type="Pfam" id="PF07722">
    <property type="entry name" value="Peptidase_C26"/>
    <property type="match status" value="1"/>
</dbReference>
<dbReference type="CDD" id="cd01745">
    <property type="entry name" value="GATase1_2"/>
    <property type="match status" value="1"/>
</dbReference>
<dbReference type="GO" id="GO:0006598">
    <property type="term" value="P:polyamine catabolic process"/>
    <property type="evidence" value="ECO:0007669"/>
    <property type="project" value="TreeGrafter"/>
</dbReference>
<protein>
    <submittedName>
        <fullName evidence="1">Gamma-glutamyl-gamma-aminobutyrate hydrolase family protein</fullName>
    </submittedName>
</protein>
<keyword evidence="1" id="KW-0378">Hydrolase</keyword>
<dbReference type="PANTHER" id="PTHR43235:SF1">
    <property type="entry name" value="GLUTAMINE AMIDOTRANSFERASE PB2B2.05-RELATED"/>
    <property type="match status" value="1"/>
</dbReference>
<proteinExistence type="predicted"/>
<reference evidence="1" key="1">
    <citation type="journal article" date="2021" name="PeerJ">
        <title>Extensive microbial diversity within the chicken gut microbiome revealed by metagenomics and culture.</title>
        <authorList>
            <person name="Gilroy R."/>
            <person name="Ravi A."/>
            <person name="Getino M."/>
            <person name="Pursley I."/>
            <person name="Horton D.L."/>
            <person name="Alikhan N.F."/>
            <person name="Baker D."/>
            <person name="Gharbi K."/>
            <person name="Hall N."/>
            <person name="Watson M."/>
            <person name="Adriaenssens E.M."/>
            <person name="Foster-Nyarko E."/>
            <person name="Jarju S."/>
            <person name="Secka A."/>
            <person name="Antonio M."/>
            <person name="Oren A."/>
            <person name="Chaudhuri R.R."/>
            <person name="La Ragione R."/>
            <person name="Hildebrand F."/>
            <person name="Pallen M.J."/>
        </authorList>
    </citation>
    <scope>NUCLEOTIDE SEQUENCE</scope>
    <source>
        <strain evidence="1">CHK178-16964</strain>
    </source>
</reference>
<dbReference type="AlphaFoldDB" id="A0A9D2KMU1"/>
<dbReference type="PANTHER" id="PTHR43235">
    <property type="entry name" value="GLUTAMINE AMIDOTRANSFERASE PB2B2.05-RELATED"/>
    <property type="match status" value="1"/>
</dbReference>
<name>A0A9D2KMU1_9FIRM</name>
<dbReference type="PROSITE" id="PS51273">
    <property type="entry name" value="GATASE_TYPE_1"/>
    <property type="match status" value="1"/>
</dbReference>
<sequence>MSKPLIGLMPYHDTSTNDIYMRNSYLRAVSAAGGIPVTLPLEVSEKDLKQLVDTLDGFLFTGGPDIHPFLFGEETHPKCRNLSPARDSLEMDILPLIMEQEKPVFGVCRGIQILNIALGGTIYQDIDSQFEFDAPAAHDQPFDFSIPCHTVDVYPNTMLSEITGQSSLMVNSMHHQAIRNLAPCLEVSACASSHLIEAVEYPGYPFFLAVQWHPEHLWKKQPEERALFEAFVKACLP</sequence>